<dbReference type="OrthoDB" id="22151at2"/>
<dbReference type="Pfam" id="PF08241">
    <property type="entry name" value="Methyltransf_11"/>
    <property type="match status" value="1"/>
</dbReference>
<keyword evidence="2" id="KW-0489">Methyltransferase</keyword>
<evidence type="ECO:0000313" key="2">
    <source>
        <dbReference type="EMBL" id="CCB87805.1"/>
    </source>
</evidence>
<evidence type="ECO:0000313" key="3">
    <source>
        <dbReference type="Proteomes" id="UP000000496"/>
    </source>
</evidence>
<reference evidence="2 3" key="2">
    <citation type="journal article" date="2011" name="Mol. Biol. Evol.">
        <title>Unity in variety--the pan-genome of the Chlamydiae.</title>
        <authorList>
            <person name="Collingro A."/>
            <person name="Tischler P."/>
            <person name="Weinmaier T."/>
            <person name="Penz T."/>
            <person name="Heinz E."/>
            <person name="Brunham R.C."/>
            <person name="Read T.D."/>
            <person name="Bavoil P.M."/>
            <person name="Sachse K."/>
            <person name="Kahane S."/>
            <person name="Friedman M.G."/>
            <person name="Rattei T."/>
            <person name="Myers G.S."/>
            <person name="Horn M."/>
        </authorList>
    </citation>
    <scope>NUCLEOTIDE SEQUENCE [LARGE SCALE GENOMIC DNA]</scope>
    <source>
        <strain evidence="3">ATCC VR-1471 / Z</strain>
        <plasmid evidence="2 3">pSn</plasmid>
    </source>
</reference>
<keyword evidence="2" id="KW-0614">Plasmid</keyword>
<dbReference type="Gene3D" id="3.40.50.150">
    <property type="entry name" value="Vaccinia Virus protein VP39"/>
    <property type="match status" value="1"/>
</dbReference>
<dbReference type="SUPFAM" id="SSF53335">
    <property type="entry name" value="S-adenosyl-L-methionine-dependent methyltransferases"/>
    <property type="match status" value="1"/>
</dbReference>
<dbReference type="RefSeq" id="WP_013935039.1">
    <property type="nucleotide sequence ID" value="NC_015710.1"/>
</dbReference>
<proteinExistence type="predicted"/>
<sequence>MATSELHQRKHAGGYEGVASNYEETVQQDIAEDNHEQDPSCWSQVSQWIQNVSYQIFAYTVWDSVVSGFKPGRMRAIELMDVQSEDRILLVGEGSGLDFECLPEQTNKLALRAFDFSPEMVHQSKIKARQLEISEENCFIGDAQYLPFEHEKFDKIYFPLSVASIPNPSLALQEAERVLDPGGKIVIFDKLRDDDVPLSWQRTTLNVITKCVFADITRNLSSILASAPTLKIIHYESLAGKLDGVFAKYAGQYYRIAVVVRHEDYPDQMAVPAKLQ</sequence>
<dbReference type="Proteomes" id="UP000000496">
    <property type="component" value="Plasmid pSn"/>
</dbReference>
<dbReference type="eggNOG" id="COG2226">
    <property type="taxonomic scope" value="Bacteria"/>
</dbReference>
<feature type="domain" description="Methyltransferase type 11" evidence="1">
    <location>
        <begin position="91"/>
        <end position="187"/>
    </location>
</feature>
<dbReference type="EC" id="2.1.1.17" evidence="2"/>
<accession>F8L2V9</accession>
<evidence type="ECO:0000259" key="1">
    <source>
        <dbReference type="Pfam" id="PF08241"/>
    </source>
</evidence>
<organism evidence="2 3">
    <name type="scientific">Simkania negevensis (strain ATCC VR-1471 / DSM 27360 / Z)</name>
    <dbReference type="NCBI Taxonomy" id="331113"/>
    <lineage>
        <taxon>Bacteria</taxon>
        <taxon>Pseudomonadati</taxon>
        <taxon>Chlamydiota</taxon>
        <taxon>Chlamydiia</taxon>
        <taxon>Parachlamydiales</taxon>
        <taxon>Simkaniaceae</taxon>
        <taxon>Simkania</taxon>
    </lineage>
</organism>
<dbReference type="CDD" id="cd02440">
    <property type="entry name" value="AdoMet_MTases"/>
    <property type="match status" value="1"/>
</dbReference>
<dbReference type="KEGG" id="sng:SNE_B24460"/>
<dbReference type="InterPro" id="IPR013216">
    <property type="entry name" value="Methyltransf_11"/>
</dbReference>
<reference key="1">
    <citation type="journal article" date="2011" name="Mol. Biol. Evol.">
        <title>Unity in variety -- the pan-genome of the Chlamydiae.</title>
        <authorList>
            <person name="Collingro A."/>
            <person name="Tischler P."/>
            <person name="Weinmaier T."/>
            <person name="Penz T."/>
            <person name="Heinz E."/>
            <person name="Brunham R.C."/>
            <person name="Read T.D."/>
            <person name="Bavoil P.M."/>
            <person name="Sachse K."/>
            <person name="Kahane S."/>
            <person name="Friedman M.G."/>
            <person name="Rattei T."/>
            <person name="Myers G.S.A."/>
            <person name="Horn M."/>
        </authorList>
    </citation>
    <scope>NUCLEOTIDE SEQUENCE</scope>
    <source>
        <strain>Z</strain>
    </source>
</reference>
<dbReference type="GO" id="GO:0004608">
    <property type="term" value="F:phosphatidylethanolamine N-methyltransferase activity"/>
    <property type="evidence" value="ECO:0007669"/>
    <property type="project" value="UniProtKB-EC"/>
</dbReference>
<geneLocation type="plasmid" evidence="2 3">
    <name>pSn</name>
</geneLocation>
<dbReference type="AlphaFoldDB" id="F8L2V9"/>
<keyword evidence="2" id="KW-0808">Transferase</keyword>
<dbReference type="InterPro" id="IPR029063">
    <property type="entry name" value="SAM-dependent_MTases_sf"/>
</dbReference>
<name>F8L2V9_SIMNZ</name>
<gene>
    <name evidence="2" type="primary">pmtA</name>
    <name evidence="2" type="ordered locus">SNE_B24460</name>
</gene>
<dbReference type="GO" id="GO:0032259">
    <property type="term" value="P:methylation"/>
    <property type="evidence" value="ECO:0007669"/>
    <property type="project" value="UniProtKB-KW"/>
</dbReference>
<protein>
    <submittedName>
        <fullName evidence="2">Phosphatidylethanolamine N-methyltransferase</fullName>
        <ecNumber evidence="2">2.1.1.17</ecNumber>
    </submittedName>
</protein>
<dbReference type="HOGENOM" id="CLU_1007953_0_0_0"/>
<dbReference type="EMBL" id="FR872581">
    <property type="protein sequence ID" value="CCB87805.1"/>
    <property type="molecule type" value="Genomic_DNA"/>
</dbReference>
<keyword evidence="3" id="KW-1185">Reference proteome</keyword>
<dbReference type="PANTHER" id="PTHR43591">
    <property type="entry name" value="METHYLTRANSFERASE"/>
    <property type="match status" value="1"/>
</dbReference>